<accession>A0ABU6QJ73</accession>
<dbReference type="Proteomes" id="UP001341840">
    <property type="component" value="Unassembled WGS sequence"/>
</dbReference>
<sequence length="119" mass="13432">MMLGDNKEVEVAAQENDLSAKDPRKQFVVRGSVDHGMLEKMSRSLVGESVLPLKSDIIPCLFKDWHCLVEVKSIGSFNMVLTFDSMESKVEALLPPFLLNFFGEVRDWSENDANRSRIA</sequence>
<protein>
    <submittedName>
        <fullName evidence="1">Uncharacterized protein</fullName>
    </submittedName>
</protein>
<evidence type="ECO:0000313" key="2">
    <source>
        <dbReference type="Proteomes" id="UP001341840"/>
    </source>
</evidence>
<keyword evidence="2" id="KW-1185">Reference proteome</keyword>
<organism evidence="1 2">
    <name type="scientific">Stylosanthes scabra</name>
    <dbReference type="NCBI Taxonomy" id="79078"/>
    <lineage>
        <taxon>Eukaryota</taxon>
        <taxon>Viridiplantae</taxon>
        <taxon>Streptophyta</taxon>
        <taxon>Embryophyta</taxon>
        <taxon>Tracheophyta</taxon>
        <taxon>Spermatophyta</taxon>
        <taxon>Magnoliopsida</taxon>
        <taxon>eudicotyledons</taxon>
        <taxon>Gunneridae</taxon>
        <taxon>Pentapetalae</taxon>
        <taxon>rosids</taxon>
        <taxon>fabids</taxon>
        <taxon>Fabales</taxon>
        <taxon>Fabaceae</taxon>
        <taxon>Papilionoideae</taxon>
        <taxon>50 kb inversion clade</taxon>
        <taxon>dalbergioids sensu lato</taxon>
        <taxon>Dalbergieae</taxon>
        <taxon>Pterocarpus clade</taxon>
        <taxon>Stylosanthes</taxon>
    </lineage>
</organism>
<name>A0ABU6QJ73_9FABA</name>
<reference evidence="1 2" key="1">
    <citation type="journal article" date="2023" name="Plants (Basel)">
        <title>Bridging the Gap: Combining Genomics and Transcriptomics Approaches to Understand Stylosanthes scabra, an Orphan Legume from the Brazilian Caatinga.</title>
        <authorList>
            <person name="Ferreira-Neto J.R.C."/>
            <person name="da Silva M.D."/>
            <person name="Binneck E."/>
            <person name="de Melo N.F."/>
            <person name="da Silva R.H."/>
            <person name="de Melo A.L.T.M."/>
            <person name="Pandolfi V."/>
            <person name="Bustamante F.O."/>
            <person name="Brasileiro-Vidal A.C."/>
            <person name="Benko-Iseppon A.M."/>
        </authorList>
    </citation>
    <scope>NUCLEOTIDE SEQUENCE [LARGE SCALE GENOMIC DNA]</scope>
    <source>
        <tissue evidence="1">Leaves</tissue>
    </source>
</reference>
<gene>
    <name evidence="1" type="ORF">PIB30_052831</name>
</gene>
<dbReference type="EMBL" id="JASCZI010000387">
    <property type="protein sequence ID" value="MED6111501.1"/>
    <property type="molecule type" value="Genomic_DNA"/>
</dbReference>
<proteinExistence type="predicted"/>
<comment type="caution">
    <text evidence="1">The sequence shown here is derived from an EMBL/GenBank/DDBJ whole genome shotgun (WGS) entry which is preliminary data.</text>
</comment>
<evidence type="ECO:0000313" key="1">
    <source>
        <dbReference type="EMBL" id="MED6111501.1"/>
    </source>
</evidence>